<evidence type="ECO:0000313" key="1">
    <source>
        <dbReference type="EMBL" id="EMJ95379.1"/>
    </source>
</evidence>
<name>M6CUI2_9LEPT</name>
<dbReference type="EMBL" id="ANIK01000035">
    <property type="protein sequence ID" value="EMJ95379.1"/>
    <property type="molecule type" value="Genomic_DNA"/>
</dbReference>
<protein>
    <submittedName>
        <fullName evidence="1">Uncharacterized protein</fullName>
    </submittedName>
</protein>
<dbReference type="AlphaFoldDB" id="M6CUI2"/>
<dbReference type="PATRIC" id="fig|1218565.3.peg.1926"/>
<gene>
    <name evidence="1" type="ORF">LEP1GSC194_3578</name>
</gene>
<evidence type="ECO:0000313" key="2">
    <source>
        <dbReference type="Proteomes" id="UP000011988"/>
    </source>
</evidence>
<proteinExistence type="predicted"/>
<reference evidence="1 2" key="1">
    <citation type="submission" date="2013-01" db="EMBL/GenBank/DDBJ databases">
        <authorList>
            <person name="Harkins D.M."/>
            <person name="Durkin A.S."/>
            <person name="Brinkac L.M."/>
            <person name="Haft D.H."/>
            <person name="Selengut J.D."/>
            <person name="Sanka R."/>
            <person name="DePew J."/>
            <person name="Purushe J."/>
            <person name="Galloway R.L."/>
            <person name="Vinetz J.M."/>
            <person name="Sutton G.G."/>
            <person name="Nierman W.C."/>
            <person name="Fouts D.E."/>
        </authorList>
    </citation>
    <scope>NUCLEOTIDE SEQUENCE [LARGE SCALE GENOMIC DNA]</scope>
    <source>
        <strain evidence="1 2">79601</strain>
    </source>
</reference>
<sequence>MSNHPSKKIHFKSIAELENTLENLCLSYIEQESKILGQFELSRRIAGEKSFKREDHGARYINESVHRFHRVKKTGKLKIDILLEICQKISNLKKG</sequence>
<dbReference type="Proteomes" id="UP000011988">
    <property type="component" value="Unassembled WGS sequence"/>
</dbReference>
<accession>M6CUI2</accession>
<organism evidence="1 2">
    <name type="scientific">Leptospira alstonii serovar Sichuan str. 79601</name>
    <dbReference type="NCBI Taxonomy" id="1218565"/>
    <lineage>
        <taxon>Bacteria</taxon>
        <taxon>Pseudomonadati</taxon>
        <taxon>Spirochaetota</taxon>
        <taxon>Spirochaetia</taxon>
        <taxon>Leptospirales</taxon>
        <taxon>Leptospiraceae</taxon>
        <taxon>Leptospira</taxon>
    </lineage>
</organism>
<comment type="caution">
    <text evidence="1">The sequence shown here is derived from an EMBL/GenBank/DDBJ whole genome shotgun (WGS) entry which is preliminary data.</text>
</comment>